<dbReference type="Proteomes" id="UP000249218">
    <property type="component" value="Unassembled WGS sequence"/>
</dbReference>
<gene>
    <name evidence="1" type="primary">HaOG205735</name>
    <name evidence="1" type="ORF">B5X24_HaOG205735</name>
</gene>
<dbReference type="EMBL" id="KZ149985">
    <property type="protein sequence ID" value="PZC75703.1"/>
    <property type="molecule type" value="Genomic_DNA"/>
</dbReference>
<dbReference type="AlphaFoldDB" id="A0A2W1BVB8"/>
<evidence type="ECO:0000313" key="2">
    <source>
        <dbReference type="Proteomes" id="UP000249218"/>
    </source>
</evidence>
<name>A0A2W1BVB8_HELAM</name>
<sequence length="71" mass="7996">MFLDRCHDCNSLGGATILGQNSKIAYFVMAQHTSNIFAKEIKIYAKHFKPKFTNNIKASFLKTTLCCTFSS</sequence>
<reference evidence="1 2" key="1">
    <citation type="journal article" date="2017" name="BMC Biol.">
        <title>Genomic innovations, transcriptional plasticity and gene loss underlying the evolution and divergence of two highly polyphagous and invasive Helicoverpa pest species.</title>
        <authorList>
            <person name="Pearce S.L."/>
            <person name="Clarke D.F."/>
            <person name="East P.D."/>
            <person name="Elfekih S."/>
            <person name="Gordon K.H."/>
            <person name="Jermiin L.S."/>
            <person name="McGaughran A."/>
            <person name="Oakeshott J.G."/>
            <person name="Papanikolaou A."/>
            <person name="Perera O.P."/>
            <person name="Rane R.V."/>
            <person name="Richards S."/>
            <person name="Tay W.T."/>
            <person name="Walsh T.K."/>
            <person name="Anderson A."/>
            <person name="Anderson C.J."/>
            <person name="Asgari S."/>
            <person name="Board P.G."/>
            <person name="Bretschneider A."/>
            <person name="Campbell P.M."/>
            <person name="Chertemps T."/>
            <person name="Christeller J.T."/>
            <person name="Coppin C.W."/>
            <person name="Downes S.J."/>
            <person name="Duan G."/>
            <person name="Farnsworth C.A."/>
            <person name="Good R.T."/>
            <person name="Han L.B."/>
            <person name="Han Y.C."/>
            <person name="Hatje K."/>
            <person name="Horne I."/>
            <person name="Huang Y.P."/>
            <person name="Hughes D.S."/>
            <person name="Jacquin-Joly E."/>
            <person name="James W."/>
            <person name="Jhangiani S."/>
            <person name="Kollmar M."/>
            <person name="Kuwar S.S."/>
            <person name="Li S."/>
            <person name="Liu N.Y."/>
            <person name="Maibeche M.T."/>
            <person name="Miller J.R."/>
            <person name="Montagne N."/>
            <person name="Perry T."/>
            <person name="Qu J."/>
            <person name="Song S.V."/>
            <person name="Sutton G.G."/>
            <person name="Vogel H."/>
            <person name="Walenz B.P."/>
            <person name="Xu W."/>
            <person name="Zhang H.J."/>
            <person name="Zou Z."/>
            <person name="Batterham P."/>
            <person name="Edwards O.R."/>
            <person name="Feyereisen R."/>
            <person name="Gibbs R.A."/>
            <person name="Heckel D.G."/>
            <person name="McGrath A."/>
            <person name="Robin C."/>
            <person name="Scherer S.E."/>
            <person name="Worley K.C."/>
            <person name="Wu Y.D."/>
        </authorList>
    </citation>
    <scope>NUCLEOTIDE SEQUENCE [LARGE SCALE GENOMIC DNA]</scope>
    <source>
        <strain evidence="1">Harm_GR_Male_#8</strain>
        <tissue evidence="1">Whole organism</tissue>
    </source>
</reference>
<protein>
    <submittedName>
        <fullName evidence="1">Uncharacterized protein</fullName>
    </submittedName>
</protein>
<evidence type="ECO:0000313" key="1">
    <source>
        <dbReference type="EMBL" id="PZC75703.1"/>
    </source>
</evidence>
<accession>A0A2W1BVB8</accession>
<organism evidence="1 2">
    <name type="scientific">Helicoverpa armigera</name>
    <name type="common">Cotton bollworm</name>
    <name type="synonym">Heliothis armigera</name>
    <dbReference type="NCBI Taxonomy" id="29058"/>
    <lineage>
        <taxon>Eukaryota</taxon>
        <taxon>Metazoa</taxon>
        <taxon>Ecdysozoa</taxon>
        <taxon>Arthropoda</taxon>
        <taxon>Hexapoda</taxon>
        <taxon>Insecta</taxon>
        <taxon>Pterygota</taxon>
        <taxon>Neoptera</taxon>
        <taxon>Endopterygota</taxon>
        <taxon>Lepidoptera</taxon>
        <taxon>Glossata</taxon>
        <taxon>Ditrysia</taxon>
        <taxon>Noctuoidea</taxon>
        <taxon>Noctuidae</taxon>
        <taxon>Heliothinae</taxon>
        <taxon>Helicoverpa</taxon>
    </lineage>
</organism>
<keyword evidence="2" id="KW-1185">Reference proteome</keyword>
<proteinExistence type="predicted"/>